<reference evidence="3 4" key="1">
    <citation type="submission" date="2017-06" db="EMBL/GenBank/DDBJ databases">
        <title>Ensifer strains isolated from leguminous trees and herbs display diverse denitrification phenotypes with some acting as strong N2O sinks.</title>
        <authorList>
            <person name="Woliy K."/>
            <person name="Mania D."/>
            <person name="Bakken L.R."/>
            <person name="Frostegard A."/>
        </authorList>
    </citation>
    <scope>NUCLEOTIDE SEQUENCE [LARGE SCALE GENOMIC DNA]</scope>
    <source>
        <strain evidence="3 4">AC50a</strain>
    </source>
</reference>
<dbReference type="PANTHER" id="PTHR33498:SF1">
    <property type="entry name" value="TRANSPOSASE FOR INSERTION SEQUENCE ELEMENT IS1557"/>
    <property type="match status" value="1"/>
</dbReference>
<evidence type="ECO:0000256" key="1">
    <source>
        <dbReference type="SAM" id="MobiDB-lite"/>
    </source>
</evidence>
<dbReference type="PANTHER" id="PTHR33498">
    <property type="entry name" value="TRANSPOSASE FOR INSERTION SEQUENCE ELEMENT IS1557"/>
    <property type="match status" value="1"/>
</dbReference>
<protein>
    <recommendedName>
        <fullName evidence="2">Transposase IS204/IS1001/IS1096/IS1165 DDE domain-containing protein</fullName>
    </recommendedName>
</protein>
<evidence type="ECO:0000259" key="2">
    <source>
        <dbReference type="Pfam" id="PF01610"/>
    </source>
</evidence>
<dbReference type="Pfam" id="PF01610">
    <property type="entry name" value="DDE_Tnp_ISL3"/>
    <property type="match status" value="1"/>
</dbReference>
<evidence type="ECO:0000313" key="4">
    <source>
        <dbReference type="Proteomes" id="UP000231987"/>
    </source>
</evidence>
<comment type="caution">
    <text evidence="3">The sequence shown here is derived from an EMBL/GenBank/DDBJ whole genome shotgun (WGS) entry which is preliminary data.</text>
</comment>
<dbReference type="InterPro" id="IPR047951">
    <property type="entry name" value="Transpos_ISL3"/>
</dbReference>
<evidence type="ECO:0000313" key="3">
    <source>
        <dbReference type="EMBL" id="PJR09871.1"/>
    </source>
</evidence>
<proteinExistence type="predicted"/>
<name>A0A2J0YU28_RHIML</name>
<dbReference type="InterPro" id="IPR002560">
    <property type="entry name" value="Transposase_DDE"/>
</dbReference>
<sequence length="157" mass="17771">MTAQADARRALDETAWDAGQRRHHPSALEAQCSTSRRRPPARIIVIDDWSWRKSWRYGTIIVDLERRNVMDILEDGSVASVAQWLKRHPSIEVVSRDQCGLYAQAARLGAPQASQMADRFHLIQNLRLAIEGQMSLSGRATGRAMLPDEDIEIDHDD</sequence>
<organism evidence="3 4">
    <name type="scientific">Rhizobium meliloti</name>
    <name type="common">Ensifer meliloti</name>
    <name type="synonym">Sinorhizobium meliloti</name>
    <dbReference type="NCBI Taxonomy" id="382"/>
    <lineage>
        <taxon>Bacteria</taxon>
        <taxon>Pseudomonadati</taxon>
        <taxon>Pseudomonadota</taxon>
        <taxon>Alphaproteobacteria</taxon>
        <taxon>Hyphomicrobiales</taxon>
        <taxon>Rhizobiaceae</taxon>
        <taxon>Sinorhizobium/Ensifer group</taxon>
        <taxon>Sinorhizobium</taxon>
    </lineage>
</organism>
<dbReference type="EMBL" id="NJGD01000026">
    <property type="protein sequence ID" value="PJR09871.1"/>
    <property type="molecule type" value="Genomic_DNA"/>
</dbReference>
<dbReference type="Proteomes" id="UP000231987">
    <property type="component" value="Unassembled WGS sequence"/>
</dbReference>
<accession>A0A2J0YU28</accession>
<feature type="region of interest" description="Disordered" evidence="1">
    <location>
        <begin position="11"/>
        <end position="34"/>
    </location>
</feature>
<dbReference type="AlphaFoldDB" id="A0A2J0YU28"/>
<gene>
    <name evidence="3" type="ORF">CEJ86_30105</name>
</gene>
<feature type="domain" description="Transposase IS204/IS1001/IS1096/IS1165 DDE" evidence="2">
    <location>
        <begin position="44"/>
        <end position="131"/>
    </location>
</feature>